<dbReference type="AlphaFoldDB" id="A0A1L5F4U4"/>
<sequence length="179" mass="21751">MMMYKIKLEREIRPEDKEKFICVTAHEYDYEEDCYERMDFIYIKDIFSKKLPHDINYLVIQQIYDQLFNPTKKVLKATKKKLKTATTYLVEHENLCQDTLLSYARKIALLSREVKDKEAQLYKYKYCIKTLYYTMPEDVYNKIQIEKTNHQIQYLKDELNFQKQILKQNKASSKVNNKL</sequence>
<proteinExistence type="predicted"/>
<evidence type="ECO:0000313" key="1">
    <source>
        <dbReference type="EMBL" id="APM37972.1"/>
    </source>
</evidence>
<dbReference type="Proteomes" id="UP000184604">
    <property type="component" value="Chromosome"/>
</dbReference>
<dbReference type="RefSeq" id="WP_073537668.1">
    <property type="nucleotide sequence ID" value="NZ_CP018335.1"/>
</dbReference>
<dbReference type="EMBL" id="CP018335">
    <property type="protein sequence ID" value="APM37972.1"/>
    <property type="molecule type" value="Genomic_DNA"/>
</dbReference>
<protein>
    <submittedName>
        <fullName evidence="1">Uncharacterized protein</fullName>
    </submittedName>
</protein>
<evidence type="ECO:0000313" key="2">
    <source>
        <dbReference type="Proteomes" id="UP000184604"/>
    </source>
</evidence>
<gene>
    <name evidence="1" type="ORF">BS101_04105</name>
</gene>
<name>A0A1L5F4U4_CLOKL</name>
<organism evidence="1 2">
    <name type="scientific">Clostridium kluyveri</name>
    <dbReference type="NCBI Taxonomy" id="1534"/>
    <lineage>
        <taxon>Bacteria</taxon>
        <taxon>Bacillati</taxon>
        <taxon>Bacillota</taxon>
        <taxon>Clostridia</taxon>
        <taxon>Eubacteriales</taxon>
        <taxon>Clostridiaceae</taxon>
        <taxon>Clostridium</taxon>
    </lineage>
</organism>
<accession>A0A1L5F4U4</accession>
<reference evidence="1 2" key="1">
    <citation type="submission" date="2016-12" db="EMBL/GenBank/DDBJ databases">
        <title>Complete genome sequence of Clostridium kluyveri JZZ isolated from the pit mud of a Chinese flavor liquor-making factory.</title>
        <authorList>
            <person name="Wang Y."/>
        </authorList>
    </citation>
    <scope>NUCLEOTIDE SEQUENCE [LARGE SCALE GENOMIC DNA]</scope>
    <source>
        <strain evidence="1 2">JZZ</strain>
    </source>
</reference>
<dbReference type="OrthoDB" id="9912158at2"/>